<dbReference type="STRING" id="37653.A0A0L8I5K3"/>
<dbReference type="SUPFAM" id="SSF48452">
    <property type="entry name" value="TPR-like"/>
    <property type="match status" value="1"/>
</dbReference>
<evidence type="ECO:0000313" key="2">
    <source>
        <dbReference type="EMBL" id="KOF96756.1"/>
    </source>
</evidence>
<dbReference type="OMA" id="WTELTIG"/>
<dbReference type="EMBL" id="KQ416495">
    <property type="protein sequence ID" value="KOF96756.1"/>
    <property type="molecule type" value="Genomic_DNA"/>
</dbReference>
<dbReference type="OrthoDB" id="433738at2759"/>
<sequence length="287" mass="32588">MQMDDKCWTSPNNSISKEILKFGSGLARPTDGSICIVSISHIGGATLNKDSLGYGLGENVKIQIGEGDTILGELIDECLESMKLDECCEATFHILLESSKDSCDQFEKYKFQLELHKFENQTNSWEMTTEEKLAVAMHHRKKGSELFKAGNIEFAFKRYRKALKYVITIDSDDEMSEDVRTEYQNLKSTLYVNISLCQSKYESNDFVIANCTSALVVDKNNVKALYHRAQAQLNTRDLDRALADIKAGLELEPNNQVFLKLQKIVNSKLKIHTDQMKKAMTKMFLQN</sequence>
<dbReference type="AlphaFoldDB" id="A0A0L8I5K3"/>
<dbReference type="InterPro" id="IPR011990">
    <property type="entry name" value="TPR-like_helical_dom_sf"/>
</dbReference>
<reference evidence="2" key="1">
    <citation type="submission" date="2015-07" db="EMBL/GenBank/DDBJ databases">
        <title>MeaNS - Measles Nucleotide Surveillance Program.</title>
        <authorList>
            <person name="Tran T."/>
            <person name="Druce J."/>
        </authorList>
    </citation>
    <scope>NUCLEOTIDE SEQUENCE</scope>
    <source>
        <strain evidence="2">UCB-OBI-ISO-001</strain>
        <tissue evidence="2">Gonad</tissue>
    </source>
</reference>
<dbReference type="InterPro" id="IPR046357">
    <property type="entry name" value="PPIase_dom_sf"/>
</dbReference>
<accession>A0A0L8I5K3</accession>
<dbReference type="Gene3D" id="3.10.50.40">
    <property type="match status" value="1"/>
</dbReference>
<evidence type="ECO:0000256" key="1">
    <source>
        <dbReference type="PROSITE-ProRule" id="PRU00339"/>
    </source>
</evidence>
<organism evidence="2">
    <name type="scientific">Octopus bimaculoides</name>
    <name type="common">California two-spotted octopus</name>
    <dbReference type="NCBI Taxonomy" id="37653"/>
    <lineage>
        <taxon>Eukaryota</taxon>
        <taxon>Metazoa</taxon>
        <taxon>Spiralia</taxon>
        <taxon>Lophotrochozoa</taxon>
        <taxon>Mollusca</taxon>
        <taxon>Cephalopoda</taxon>
        <taxon>Coleoidea</taxon>
        <taxon>Octopodiformes</taxon>
        <taxon>Octopoda</taxon>
        <taxon>Incirrata</taxon>
        <taxon>Octopodidae</taxon>
        <taxon>Octopus</taxon>
    </lineage>
</organism>
<dbReference type="KEGG" id="obi:106883987"/>
<dbReference type="GO" id="GO:0003755">
    <property type="term" value="F:peptidyl-prolyl cis-trans isomerase activity"/>
    <property type="evidence" value="ECO:0007669"/>
    <property type="project" value="InterPro"/>
</dbReference>
<dbReference type="PANTHER" id="PTHR46512:SF10">
    <property type="entry name" value="FK506-BINDING PROTEIN-LIKE"/>
    <property type="match status" value="1"/>
</dbReference>
<dbReference type="InterPro" id="IPR019734">
    <property type="entry name" value="TPR_rpt"/>
</dbReference>
<proteinExistence type="predicted"/>
<feature type="repeat" description="TPR" evidence="1">
    <location>
        <begin position="222"/>
        <end position="255"/>
    </location>
</feature>
<dbReference type="InterPro" id="IPR050754">
    <property type="entry name" value="FKBP4/5/8-like"/>
</dbReference>
<protein>
    <submittedName>
        <fullName evidence="2">Uncharacterized protein</fullName>
    </submittedName>
</protein>
<dbReference type="SMART" id="SM00028">
    <property type="entry name" value="TPR"/>
    <property type="match status" value="3"/>
</dbReference>
<keyword evidence="1" id="KW-0802">TPR repeat</keyword>
<gene>
    <name evidence="2" type="ORF">OCBIM_22033728mg</name>
</gene>
<dbReference type="PROSITE" id="PS50005">
    <property type="entry name" value="TPR"/>
    <property type="match status" value="1"/>
</dbReference>
<name>A0A0L8I5K3_OCTBM</name>
<dbReference type="PANTHER" id="PTHR46512">
    <property type="entry name" value="PEPTIDYLPROLYL ISOMERASE"/>
    <property type="match status" value="1"/>
</dbReference>
<dbReference type="Gene3D" id="1.25.40.10">
    <property type="entry name" value="Tetratricopeptide repeat domain"/>
    <property type="match status" value="1"/>
</dbReference>